<organism evidence="1 2">
    <name type="scientific">Pistacia integerrima</name>
    <dbReference type="NCBI Taxonomy" id="434235"/>
    <lineage>
        <taxon>Eukaryota</taxon>
        <taxon>Viridiplantae</taxon>
        <taxon>Streptophyta</taxon>
        <taxon>Embryophyta</taxon>
        <taxon>Tracheophyta</taxon>
        <taxon>Spermatophyta</taxon>
        <taxon>Magnoliopsida</taxon>
        <taxon>eudicotyledons</taxon>
        <taxon>Gunneridae</taxon>
        <taxon>Pentapetalae</taxon>
        <taxon>rosids</taxon>
        <taxon>malvids</taxon>
        <taxon>Sapindales</taxon>
        <taxon>Anacardiaceae</taxon>
        <taxon>Pistacia</taxon>
    </lineage>
</organism>
<sequence>MVDLVSDVIEKNEELREGLWVDIGTVFGAIAIGIGRVFGEQGKVIAIDLNPVACSLAANVQRIY</sequence>
<protein>
    <submittedName>
        <fullName evidence="1">Uncharacterized protein</fullName>
    </submittedName>
</protein>
<comment type="caution">
    <text evidence="1">The sequence shown here is derived from an EMBL/GenBank/DDBJ whole genome shotgun (WGS) entry which is preliminary data.</text>
</comment>
<dbReference type="Proteomes" id="UP001163603">
    <property type="component" value="Chromosome 14"/>
</dbReference>
<name>A0ACC0X6T3_9ROSI</name>
<reference evidence="2" key="1">
    <citation type="journal article" date="2023" name="G3 (Bethesda)">
        <title>Genome assembly and association tests identify interacting loci associated with vigor, precocity, and sex in interspecific pistachio rootstocks.</title>
        <authorList>
            <person name="Palmer W."/>
            <person name="Jacygrad E."/>
            <person name="Sagayaradj S."/>
            <person name="Cavanaugh K."/>
            <person name="Han R."/>
            <person name="Bertier L."/>
            <person name="Beede B."/>
            <person name="Kafkas S."/>
            <person name="Golino D."/>
            <person name="Preece J."/>
            <person name="Michelmore R."/>
        </authorList>
    </citation>
    <scope>NUCLEOTIDE SEQUENCE [LARGE SCALE GENOMIC DNA]</scope>
</reference>
<evidence type="ECO:0000313" key="1">
    <source>
        <dbReference type="EMBL" id="KAJ0011257.1"/>
    </source>
</evidence>
<proteinExistence type="predicted"/>
<evidence type="ECO:0000313" key="2">
    <source>
        <dbReference type="Proteomes" id="UP001163603"/>
    </source>
</evidence>
<accession>A0ACC0X6T3</accession>
<keyword evidence="2" id="KW-1185">Reference proteome</keyword>
<dbReference type="EMBL" id="CM047749">
    <property type="protein sequence ID" value="KAJ0011257.1"/>
    <property type="molecule type" value="Genomic_DNA"/>
</dbReference>
<gene>
    <name evidence="1" type="ORF">Pint_33852</name>
</gene>